<comment type="catalytic activity">
    <reaction evidence="10">
        <text>L-threonyl-[protein] + ATP = O-phospho-L-threonyl-[protein] + ADP + H(+)</text>
        <dbReference type="Rhea" id="RHEA:46608"/>
        <dbReference type="Rhea" id="RHEA-COMP:11060"/>
        <dbReference type="Rhea" id="RHEA-COMP:11605"/>
        <dbReference type="ChEBI" id="CHEBI:15378"/>
        <dbReference type="ChEBI" id="CHEBI:30013"/>
        <dbReference type="ChEBI" id="CHEBI:30616"/>
        <dbReference type="ChEBI" id="CHEBI:61977"/>
        <dbReference type="ChEBI" id="CHEBI:456216"/>
        <dbReference type="EC" id="2.7.11.1"/>
    </reaction>
</comment>
<dbReference type="FunFam" id="1.10.510.10:FF:000279">
    <property type="entry name" value="Non-specific serine/threonine protein kinase"/>
    <property type="match status" value="1"/>
</dbReference>
<dbReference type="InterPro" id="IPR011009">
    <property type="entry name" value="Kinase-like_dom_sf"/>
</dbReference>
<evidence type="ECO:0000256" key="11">
    <source>
        <dbReference type="ARBA" id="ARBA00048679"/>
    </source>
</evidence>
<dbReference type="EC" id="2.7.11.1" evidence="3"/>
<evidence type="ECO:0000256" key="9">
    <source>
        <dbReference type="ARBA" id="ARBA00023211"/>
    </source>
</evidence>
<comment type="caution">
    <text evidence="16">The sequence shown here is derived from an EMBL/GenBank/DDBJ whole genome shotgun (WGS) entry which is preliminary data.</text>
</comment>
<dbReference type="Proteomes" id="UP001279734">
    <property type="component" value="Unassembled WGS sequence"/>
</dbReference>
<keyword evidence="8 12" id="KW-0067">ATP-binding</keyword>
<evidence type="ECO:0000259" key="14">
    <source>
        <dbReference type="PROSITE" id="PS50011"/>
    </source>
</evidence>
<evidence type="ECO:0000256" key="5">
    <source>
        <dbReference type="ARBA" id="ARBA00022679"/>
    </source>
</evidence>
<dbReference type="PROSITE" id="PS50011">
    <property type="entry name" value="PROTEIN_KINASE_DOM"/>
    <property type="match status" value="1"/>
</dbReference>
<feature type="domain" description="Protein kinase" evidence="14">
    <location>
        <begin position="10"/>
        <end position="262"/>
    </location>
</feature>
<accession>A0AAD3XU22</accession>
<organism evidence="16 17">
    <name type="scientific">Nepenthes gracilis</name>
    <name type="common">Slender pitcher plant</name>
    <dbReference type="NCBI Taxonomy" id="150966"/>
    <lineage>
        <taxon>Eukaryota</taxon>
        <taxon>Viridiplantae</taxon>
        <taxon>Streptophyta</taxon>
        <taxon>Embryophyta</taxon>
        <taxon>Tracheophyta</taxon>
        <taxon>Spermatophyta</taxon>
        <taxon>Magnoliopsida</taxon>
        <taxon>eudicotyledons</taxon>
        <taxon>Gunneridae</taxon>
        <taxon>Pentapetalae</taxon>
        <taxon>Caryophyllales</taxon>
        <taxon>Nepenthaceae</taxon>
        <taxon>Nepenthes</taxon>
    </lineage>
</organism>
<dbReference type="Gene3D" id="3.30.310.80">
    <property type="entry name" value="Kinase associated domain 1, KA1"/>
    <property type="match status" value="1"/>
</dbReference>
<dbReference type="Pfam" id="PF03822">
    <property type="entry name" value="NAF"/>
    <property type="match status" value="1"/>
</dbReference>
<evidence type="ECO:0000256" key="3">
    <source>
        <dbReference type="ARBA" id="ARBA00012513"/>
    </source>
</evidence>
<dbReference type="PROSITE" id="PS50816">
    <property type="entry name" value="NAF"/>
    <property type="match status" value="1"/>
</dbReference>
<dbReference type="SUPFAM" id="SSF56112">
    <property type="entry name" value="Protein kinase-like (PK-like)"/>
    <property type="match status" value="1"/>
</dbReference>
<evidence type="ECO:0000313" key="16">
    <source>
        <dbReference type="EMBL" id="GMH16634.1"/>
    </source>
</evidence>
<dbReference type="FunFam" id="3.30.310.80:FF:000005">
    <property type="entry name" value="Non-specific serine/threonine protein kinase"/>
    <property type="match status" value="1"/>
</dbReference>
<name>A0AAD3XU22_NEPGR</name>
<feature type="domain" description="NAF" evidence="15">
    <location>
        <begin position="301"/>
        <end position="325"/>
    </location>
</feature>
<dbReference type="InterPro" id="IPR017441">
    <property type="entry name" value="Protein_kinase_ATP_BS"/>
</dbReference>
<dbReference type="PANTHER" id="PTHR43895">
    <property type="entry name" value="CALCIUM/CALMODULIN-DEPENDENT PROTEIN KINASE KINASE-RELATED"/>
    <property type="match status" value="1"/>
</dbReference>
<feature type="binding site" evidence="12">
    <location>
        <position position="48"/>
    </location>
    <ligand>
        <name>ATP</name>
        <dbReference type="ChEBI" id="CHEBI:30616"/>
    </ligand>
</feature>
<dbReference type="InterPro" id="IPR018451">
    <property type="entry name" value="NAF/FISL_domain"/>
</dbReference>
<evidence type="ECO:0000259" key="15">
    <source>
        <dbReference type="PROSITE" id="PS50816"/>
    </source>
</evidence>
<dbReference type="CDD" id="cd12195">
    <property type="entry name" value="CIPK_C"/>
    <property type="match status" value="1"/>
</dbReference>
<proteinExistence type="inferred from homology"/>
<dbReference type="FunFam" id="3.30.200.20:FF:000096">
    <property type="entry name" value="Non-specific serine/threonine protein kinase"/>
    <property type="match status" value="1"/>
</dbReference>
<protein>
    <recommendedName>
        <fullName evidence="3">non-specific serine/threonine protein kinase</fullName>
        <ecNumber evidence="3">2.7.11.1</ecNumber>
    </recommendedName>
</protein>
<evidence type="ECO:0000256" key="7">
    <source>
        <dbReference type="ARBA" id="ARBA00022777"/>
    </source>
</evidence>
<comment type="cofactor">
    <cofactor evidence="1">
        <name>Mn(2+)</name>
        <dbReference type="ChEBI" id="CHEBI:29035"/>
    </cofactor>
</comment>
<dbReference type="GO" id="GO:0007165">
    <property type="term" value="P:signal transduction"/>
    <property type="evidence" value="ECO:0007669"/>
    <property type="project" value="InterPro"/>
</dbReference>
<evidence type="ECO:0000256" key="6">
    <source>
        <dbReference type="ARBA" id="ARBA00022741"/>
    </source>
</evidence>
<keyword evidence="7" id="KW-0418">Kinase</keyword>
<dbReference type="Gene3D" id="1.10.510.10">
    <property type="entry name" value="Transferase(Phosphotransferase) domain 1"/>
    <property type="match status" value="1"/>
</dbReference>
<keyword evidence="4 13" id="KW-0723">Serine/threonine-protein kinase</keyword>
<dbReference type="EMBL" id="BSYO01000016">
    <property type="protein sequence ID" value="GMH16634.1"/>
    <property type="molecule type" value="Genomic_DNA"/>
</dbReference>
<evidence type="ECO:0000256" key="2">
    <source>
        <dbReference type="ARBA" id="ARBA00006234"/>
    </source>
</evidence>
<evidence type="ECO:0000256" key="1">
    <source>
        <dbReference type="ARBA" id="ARBA00001936"/>
    </source>
</evidence>
<keyword evidence="17" id="KW-1185">Reference proteome</keyword>
<dbReference type="Pfam" id="PF00069">
    <property type="entry name" value="Pkinase"/>
    <property type="match status" value="1"/>
</dbReference>
<dbReference type="GO" id="GO:0005524">
    <property type="term" value="F:ATP binding"/>
    <property type="evidence" value="ECO:0007669"/>
    <property type="project" value="UniProtKB-UniRule"/>
</dbReference>
<keyword evidence="6 12" id="KW-0547">Nucleotide-binding</keyword>
<reference evidence="16" key="1">
    <citation type="submission" date="2023-05" db="EMBL/GenBank/DDBJ databases">
        <title>Nepenthes gracilis genome sequencing.</title>
        <authorList>
            <person name="Fukushima K."/>
        </authorList>
    </citation>
    <scope>NUCLEOTIDE SEQUENCE</scope>
    <source>
        <strain evidence="16">SING2019-196</strain>
    </source>
</reference>
<sequence length="463" mass="52042">MGLAAKIGNYKLGRTIGEGTFAKVKLAKNVINGHSVAIKIIDKVMVMKNNLIHQVQREISTMKLLNHPNIVRIHEVLASKTKIYIVMEYVSGGQLSDKLSYAEKLSESEARNYFQQLIDAIEYCHCRGVYHRDLKPQNLLLDSKGNIKISDFGLSALRKPGSLLSTACGSPSYVAPELLRNRGYEGAAADVWACGVILFEMLAGFLPFDDRNLFNLYKKILIAEYTFPEWFTAGQKQLLAKIFDTNPKTRITVHEIIEDEWFQTNYKPAVGHSFDGNITSDDGCAAFEPIEKNVEEEIIPQTPGFINAFQLIAMSHDLDLSRLFEEKDDDKHRIMLSSKHTSTETIARIEAAAKAACLSFERMNNSKIKMHPIQKTKHTRSWVNLLAEVIEVAPTDCVVEISKSEGELRIYPEFCRCLSGLLQEPGKQLTRRLSKDDIGTNIQSIASSCDRDTSRELRGYSSS</sequence>
<gene>
    <name evidence="16" type="ORF">Nepgr_018475</name>
</gene>
<dbReference type="AlphaFoldDB" id="A0AAD3XU22"/>
<keyword evidence="5" id="KW-0808">Transferase</keyword>
<evidence type="ECO:0000313" key="17">
    <source>
        <dbReference type="Proteomes" id="UP001279734"/>
    </source>
</evidence>
<comment type="similarity">
    <text evidence="2">Belongs to the protein kinase superfamily. CAMK Ser/Thr protein kinase family. SNF1 subfamily.</text>
</comment>
<dbReference type="GO" id="GO:0004674">
    <property type="term" value="F:protein serine/threonine kinase activity"/>
    <property type="evidence" value="ECO:0007669"/>
    <property type="project" value="UniProtKB-KW"/>
</dbReference>
<keyword evidence="9" id="KW-0464">Manganese</keyword>
<dbReference type="InterPro" id="IPR004041">
    <property type="entry name" value="NAF_dom"/>
</dbReference>
<evidence type="ECO:0000256" key="10">
    <source>
        <dbReference type="ARBA" id="ARBA00047899"/>
    </source>
</evidence>
<dbReference type="PANTHER" id="PTHR43895:SF65">
    <property type="entry name" value="CBL-INTERACTING PROTEIN KINASE 21"/>
    <property type="match status" value="1"/>
</dbReference>
<dbReference type="InterPro" id="IPR008271">
    <property type="entry name" value="Ser/Thr_kinase_AS"/>
</dbReference>
<dbReference type="PROSITE" id="PS00108">
    <property type="entry name" value="PROTEIN_KINASE_ST"/>
    <property type="match status" value="1"/>
</dbReference>
<evidence type="ECO:0000256" key="4">
    <source>
        <dbReference type="ARBA" id="ARBA00022527"/>
    </source>
</evidence>
<comment type="catalytic activity">
    <reaction evidence="11">
        <text>L-seryl-[protein] + ATP = O-phospho-L-seryl-[protein] + ADP + H(+)</text>
        <dbReference type="Rhea" id="RHEA:17989"/>
        <dbReference type="Rhea" id="RHEA-COMP:9863"/>
        <dbReference type="Rhea" id="RHEA-COMP:11604"/>
        <dbReference type="ChEBI" id="CHEBI:15378"/>
        <dbReference type="ChEBI" id="CHEBI:29999"/>
        <dbReference type="ChEBI" id="CHEBI:30616"/>
        <dbReference type="ChEBI" id="CHEBI:83421"/>
        <dbReference type="ChEBI" id="CHEBI:456216"/>
        <dbReference type="EC" id="2.7.11.1"/>
    </reaction>
</comment>
<evidence type="ECO:0000256" key="13">
    <source>
        <dbReference type="RuleBase" id="RU000304"/>
    </source>
</evidence>
<dbReference type="PROSITE" id="PS00107">
    <property type="entry name" value="PROTEIN_KINASE_ATP"/>
    <property type="match status" value="1"/>
</dbReference>
<dbReference type="SMART" id="SM00220">
    <property type="entry name" value="S_TKc"/>
    <property type="match status" value="1"/>
</dbReference>
<evidence type="ECO:0000256" key="12">
    <source>
        <dbReference type="PROSITE-ProRule" id="PRU10141"/>
    </source>
</evidence>
<dbReference type="InterPro" id="IPR000719">
    <property type="entry name" value="Prot_kinase_dom"/>
</dbReference>
<evidence type="ECO:0000256" key="8">
    <source>
        <dbReference type="ARBA" id="ARBA00022840"/>
    </source>
</evidence>